<feature type="region of interest" description="Disordered" evidence="2">
    <location>
        <begin position="37"/>
        <end position="100"/>
    </location>
</feature>
<feature type="compositionally biased region" description="Polar residues" evidence="2">
    <location>
        <begin position="50"/>
        <end position="61"/>
    </location>
</feature>
<dbReference type="InParanoid" id="G0MCM3"/>
<evidence type="ECO:0000313" key="4">
    <source>
        <dbReference type="Proteomes" id="UP000008068"/>
    </source>
</evidence>
<evidence type="ECO:0000313" key="3">
    <source>
        <dbReference type="EMBL" id="EGT49558.1"/>
    </source>
</evidence>
<sequence length="180" mass="20441">MKELVIKGRGPNGFKRGAFMDKYDVRTHSRGLYRKSKTLLVARVPRNRSRSTSADSHSTKISSCSRSPSSTRRNRNHKRHDSRGSRSPSPDGASIPSKSIVSAPPQGILHLLHLAALQSSQFANTQLVPFNSLEDEKKRTEQMLIELEKGNQVKLAIQLELQRREFEEAKKKLEKINRRD</sequence>
<feature type="coiled-coil region" evidence="1">
    <location>
        <begin position="130"/>
        <end position="179"/>
    </location>
</feature>
<organism evidence="4">
    <name type="scientific">Caenorhabditis brenneri</name>
    <name type="common">Nematode worm</name>
    <dbReference type="NCBI Taxonomy" id="135651"/>
    <lineage>
        <taxon>Eukaryota</taxon>
        <taxon>Metazoa</taxon>
        <taxon>Ecdysozoa</taxon>
        <taxon>Nematoda</taxon>
        <taxon>Chromadorea</taxon>
        <taxon>Rhabditida</taxon>
        <taxon>Rhabditina</taxon>
        <taxon>Rhabditomorpha</taxon>
        <taxon>Rhabditoidea</taxon>
        <taxon>Rhabditidae</taxon>
        <taxon>Peloderinae</taxon>
        <taxon>Caenorhabditis</taxon>
    </lineage>
</organism>
<reference evidence="4" key="1">
    <citation type="submission" date="2011-07" db="EMBL/GenBank/DDBJ databases">
        <authorList>
            <consortium name="Caenorhabditis brenneri Sequencing and Analysis Consortium"/>
            <person name="Wilson R.K."/>
        </authorList>
    </citation>
    <scope>NUCLEOTIDE SEQUENCE [LARGE SCALE GENOMIC DNA]</scope>
    <source>
        <strain evidence="4">PB2801</strain>
    </source>
</reference>
<dbReference type="AlphaFoldDB" id="G0MCM3"/>
<gene>
    <name evidence="3" type="ORF">CAEBREN_03728</name>
</gene>
<evidence type="ECO:0000256" key="2">
    <source>
        <dbReference type="SAM" id="MobiDB-lite"/>
    </source>
</evidence>
<protein>
    <submittedName>
        <fullName evidence="3">Uncharacterized protein</fullName>
    </submittedName>
</protein>
<dbReference type="Proteomes" id="UP000008068">
    <property type="component" value="Unassembled WGS sequence"/>
</dbReference>
<name>G0MCM3_CAEBE</name>
<accession>G0MCM3</accession>
<feature type="compositionally biased region" description="Low complexity" evidence="2">
    <location>
        <begin position="62"/>
        <end position="71"/>
    </location>
</feature>
<dbReference type="EMBL" id="GL379790">
    <property type="protein sequence ID" value="EGT49558.1"/>
    <property type="molecule type" value="Genomic_DNA"/>
</dbReference>
<keyword evidence="1" id="KW-0175">Coiled coil</keyword>
<proteinExistence type="predicted"/>
<feature type="compositionally biased region" description="Basic residues" evidence="2">
    <location>
        <begin position="72"/>
        <end position="81"/>
    </location>
</feature>
<keyword evidence="4" id="KW-1185">Reference proteome</keyword>
<dbReference type="HOGENOM" id="CLU_1497530_0_0_1"/>
<evidence type="ECO:0000256" key="1">
    <source>
        <dbReference type="SAM" id="Coils"/>
    </source>
</evidence>